<feature type="compositionally biased region" description="Basic residues" evidence="3">
    <location>
        <begin position="249"/>
        <end position="258"/>
    </location>
</feature>
<protein>
    <submittedName>
        <fullName evidence="4">GTPase required for pre-60S ribosomal subunit nuclear export and maturation</fullName>
    </submittedName>
</protein>
<evidence type="ECO:0000313" key="4">
    <source>
        <dbReference type="EMBL" id="WFD48440.1"/>
    </source>
</evidence>
<evidence type="ECO:0000256" key="2">
    <source>
        <dbReference type="ARBA" id="ARBA00023134"/>
    </source>
</evidence>
<dbReference type="PANTHER" id="PTHR11089:SF9">
    <property type="entry name" value="NUCLEOLAR GTP-BINDING PROTEIN 2"/>
    <property type="match status" value="1"/>
</dbReference>
<proteinExistence type="predicted"/>
<dbReference type="Gene3D" id="1.10.1580.10">
    <property type="match status" value="1"/>
</dbReference>
<dbReference type="InterPro" id="IPR023179">
    <property type="entry name" value="GTP-bd_ortho_bundle_sf"/>
</dbReference>
<feature type="compositionally biased region" description="Acidic residues" evidence="3">
    <location>
        <begin position="162"/>
        <end position="197"/>
    </location>
</feature>
<keyword evidence="1" id="KW-0547">Nucleotide-binding</keyword>
<evidence type="ECO:0000313" key="5">
    <source>
        <dbReference type="Proteomes" id="UP000818624"/>
    </source>
</evidence>
<organism evidence="4 5">
    <name type="scientific">Malassezia furfur</name>
    <name type="common">Pityriasis versicolor infection agent</name>
    <name type="synonym">Pityrosporum furfur</name>
    <dbReference type="NCBI Taxonomy" id="55194"/>
    <lineage>
        <taxon>Eukaryota</taxon>
        <taxon>Fungi</taxon>
        <taxon>Dikarya</taxon>
        <taxon>Basidiomycota</taxon>
        <taxon>Ustilaginomycotina</taxon>
        <taxon>Malasseziomycetes</taxon>
        <taxon>Malasseziales</taxon>
        <taxon>Malasseziaceae</taxon>
        <taxon>Malassezia</taxon>
    </lineage>
</organism>
<reference evidence="4 5" key="1">
    <citation type="journal article" date="2020" name="Elife">
        <title>Loss of centromere function drives karyotype evolution in closely related Malassezia species.</title>
        <authorList>
            <person name="Sankaranarayanan S.R."/>
            <person name="Ianiri G."/>
            <person name="Coelho M.A."/>
            <person name="Reza M.H."/>
            <person name="Thimmappa B.C."/>
            <person name="Ganguly P."/>
            <person name="Vadnala R.N."/>
            <person name="Sun S."/>
            <person name="Siddharthan R."/>
            <person name="Tellgren-Roth C."/>
            <person name="Dawson T.L."/>
            <person name="Heitman J."/>
            <person name="Sanyal K."/>
        </authorList>
    </citation>
    <scope>NUCLEOTIDE SEQUENCE [LARGE SCALE GENOMIC DNA]</scope>
    <source>
        <strain evidence="4">CBS14141</strain>
    </source>
</reference>
<name>A0ABY8EVH1_MALFU</name>
<gene>
    <name evidence="4" type="primary">NOG2</name>
    <name evidence="4" type="ORF">GLX27_003110</name>
</gene>
<feature type="region of interest" description="Disordered" evidence="3">
    <location>
        <begin position="110"/>
        <end position="294"/>
    </location>
</feature>
<feature type="compositionally biased region" description="Basic and acidic residues" evidence="3">
    <location>
        <begin position="227"/>
        <end position="241"/>
    </location>
</feature>
<dbReference type="PANTHER" id="PTHR11089">
    <property type="entry name" value="GTP-BINDING PROTEIN-RELATED"/>
    <property type="match status" value="1"/>
</dbReference>
<dbReference type="InterPro" id="IPR050755">
    <property type="entry name" value="TRAFAC_YlqF/YawG_RiboMat"/>
</dbReference>
<sequence>MRRIYLIDCPGIVPVSAHDSETGTVLKGVVRVENLETPSEHIAAVLSRVKPEYIKRTYNLQSWRDADDFLAQLCTRMGKLLRGGEPDLDTAAKMVLNDWIRGKIPFFVPPPLPPTSDADAAEPRVRGVEQPIQQIPVATKFSAEDRDGGVPDDFAPLPGAEPADDGADLDEDEDEDEVELASADEDDDEEEEEDEFENLAWEDVFSGQAPKAREARARSVSSSPEPAPKEKRMTTSKRKAENYYTHANVKNKNRGKKKVLSDLSASTRQRERGSRVGANKKASRTSNPKLAKRK</sequence>
<accession>A0ABY8EVH1</accession>
<keyword evidence="5" id="KW-1185">Reference proteome</keyword>
<dbReference type="EMBL" id="CP046236">
    <property type="protein sequence ID" value="WFD48440.1"/>
    <property type="molecule type" value="Genomic_DNA"/>
</dbReference>
<dbReference type="Proteomes" id="UP000818624">
    <property type="component" value="Chromosome 3"/>
</dbReference>
<evidence type="ECO:0000256" key="3">
    <source>
        <dbReference type="SAM" id="MobiDB-lite"/>
    </source>
</evidence>
<keyword evidence="2" id="KW-0342">GTP-binding</keyword>
<evidence type="ECO:0000256" key="1">
    <source>
        <dbReference type="ARBA" id="ARBA00022741"/>
    </source>
</evidence>